<comment type="caution">
    <text evidence="2">The sequence shown here is derived from an EMBL/GenBank/DDBJ whole genome shotgun (WGS) entry which is preliminary data.</text>
</comment>
<evidence type="ECO:0000313" key="2">
    <source>
        <dbReference type="EMBL" id="OGM93809.1"/>
    </source>
</evidence>
<feature type="transmembrane region" description="Helical" evidence="1">
    <location>
        <begin position="40"/>
        <end position="62"/>
    </location>
</feature>
<keyword evidence="1" id="KW-0472">Membrane</keyword>
<evidence type="ECO:0000313" key="3">
    <source>
        <dbReference type="Proteomes" id="UP000179057"/>
    </source>
</evidence>
<evidence type="ECO:0000256" key="1">
    <source>
        <dbReference type="SAM" id="Phobius"/>
    </source>
</evidence>
<accession>A0A1F8E0C5</accession>
<sequence>MEEQNEKIIAQYLEKDGEILKENGLHVASAGQEGSIKSHYWKFIGGFFALMLVGIIGIPMVAQYMEKQEEKAREESAANYMQLVTDLQERLKNDKDGGTTPEETLEMFTAALEKGDIDQASKYFVFEPKERQDMLIARLEEIREQGEFETLLGYLEDSEFMPKSSDEHVAVFDTLNKKGMSDLTVEITKNKYSTVWKIYGLMF</sequence>
<dbReference type="EMBL" id="MGIV01000020">
    <property type="protein sequence ID" value="OGM93809.1"/>
    <property type="molecule type" value="Genomic_DNA"/>
</dbReference>
<dbReference type="Proteomes" id="UP000179057">
    <property type="component" value="Unassembled WGS sequence"/>
</dbReference>
<keyword evidence="1" id="KW-1133">Transmembrane helix</keyword>
<gene>
    <name evidence="2" type="ORF">A2610_01600</name>
</gene>
<reference evidence="2 3" key="1">
    <citation type="journal article" date="2016" name="Nat. Commun.">
        <title>Thousands of microbial genomes shed light on interconnected biogeochemical processes in an aquifer system.</title>
        <authorList>
            <person name="Anantharaman K."/>
            <person name="Brown C.T."/>
            <person name="Hug L.A."/>
            <person name="Sharon I."/>
            <person name="Castelle C.J."/>
            <person name="Probst A.J."/>
            <person name="Thomas B.C."/>
            <person name="Singh A."/>
            <person name="Wilkins M.J."/>
            <person name="Karaoz U."/>
            <person name="Brodie E.L."/>
            <person name="Williams K.H."/>
            <person name="Hubbard S.S."/>
            <person name="Banfield J.F."/>
        </authorList>
    </citation>
    <scope>NUCLEOTIDE SEQUENCE [LARGE SCALE GENOMIC DNA]</scope>
</reference>
<protein>
    <recommendedName>
        <fullName evidence="4">DUF4878 domain-containing protein</fullName>
    </recommendedName>
</protein>
<name>A0A1F8E0C5_9BACT</name>
<organism evidence="2 3">
    <name type="scientific">Candidatus Wolfebacteria bacterium RIFOXYD1_FULL_48_65</name>
    <dbReference type="NCBI Taxonomy" id="1802561"/>
    <lineage>
        <taxon>Bacteria</taxon>
        <taxon>Candidatus Wolfeibacteriota</taxon>
    </lineage>
</organism>
<proteinExistence type="predicted"/>
<dbReference type="AlphaFoldDB" id="A0A1F8E0C5"/>
<evidence type="ECO:0008006" key="4">
    <source>
        <dbReference type="Google" id="ProtNLM"/>
    </source>
</evidence>
<keyword evidence="1" id="KW-0812">Transmembrane</keyword>